<evidence type="ECO:0000256" key="5">
    <source>
        <dbReference type="ARBA" id="ARBA00022989"/>
    </source>
</evidence>
<comment type="subcellular location">
    <subcellularLocation>
        <location evidence="1">Cell membrane</location>
        <topology evidence="1">Multi-pass membrane protein</topology>
    </subcellularLocation>
    <subcellularLocation>
        <location evidence="7">Membrane</location>
        <topology evidence="7">Multi-pass membrane protein</topology>
    </subcellularLocation>
</comment>
<evidence type="ECO:0000313" key="10">
    <source>
        <dbReference type="Proteomes" id="UP000437017"/>
    </source>
</evidence>
<evidence type="ECO:0000313" key="9">
    <source>
        <dbReference type="EMBL" id="KAB0405563.1"/>
    </source>
</evidence>
<protein>
    <recommendedName>
        <fullName evidence="7">XK-related protein</fullName>
    </recommendedName>
</protein>
<dbReference type="OrthoDB" id="6348184at2759"/>
<gene>
    <name evidence="9" type="ORF">E2I00_001721</name>
</gene>
<dbReference type="Proteomes" id="UP000437017">
    <property type="component" value="Unassembled WGS sequence"/>
</dbReference>
<feature type="compositionally biased region" description="Basic and acidic residues" evidence="8">
    <location>
        <begin position="694"/>
        <end position="706"/>
    </location>
</feature>
<comment type="similarity">
    <text evidence="2 7">Belongs to the XK family.</text>
</comment>
<feature type="compositionally biased region" description="Gly residues" evidence="8">
    <location>
        <begin position="596"/>
        <end position="609"/>
    </location>
</feature>
<reference evidence="9 10" key="1">
    <citation type="journal article" date="2019" name="PLoS ONE">
        <title>Genomic analyses reveal an absence of contemporary introgressive admixture between fin whales and blue whales, despite known hybrids.</title>
        <authorList>
            <person name="Westbury M.V."/>
            <person name="Petersen B."/>
            <person name="Lorenzen E.D."/>
        </authorList>
    </citation>
    <scope>NUCLEOTIDE SEQUENCE [LARGE SCALE GENOMIC DNA]</scope>
    <source>
        <strain evidence="9">FinWhale-01</strain>
    </source>
</reference>
<dbReference type="PANTHER" id="PTHR16024:SF15">
    <property type="entry name" value="XK-RELATED PROTEIN 5"/>
    <property type="match status" value="1"/>
</dbReference>
<feature type="region of interest" description="Disordered" evidence="8">
    <location>
        <begin position="643"/>
        <end position="756"/>
    </location>
</feature>
<feature type="transmembrane region" description="Helical" evidence="7">
    <location>
        <begin position="283"/>
        <end position="301"/>
    </location>
</feature>
<feature type="transmembrane region" description="Helical" evidence="7">
    <location>
        <begin position="370"/>
        <end position="391"/>
    </location>
</feature>
<feature type="region of interest" description="Disordered" evidence="8">
    <location>
        <begin position="515"/>
        <end position="547"/>
    </location>
</feature>
<keyword evidence="6 7" id="KW-0472">Membrane</keyword>
<dbReference type="AlphaFoldDB" id="A0A6A1QEU1"/>
<keyword evidence="4 7" id="KW-0812">Transmembrane</keyword>
<evidence type="ECO:0000256" key="7">
    <source>
        <dbReference type="RuleBase" id="RU910716"/>
    </source>
</evidence>
<evidence type="ECO:0000256" key="3">
    <source>
        <dbReference type="ARBA" id="ARBA00022475"/>
    </source>
</evidence>
<feature type="transmembrane region" description="Helical" evidence="7">
    <location>
        <begin position="253"/>
        <end position="271"/>
    </location>
</feature>
<dbReference type="InterPro" id="IPR050895">
    <property type="entry name" value="XK-related_scramblase"/>
</dbReference>
<evidence type="ECO:0000256" key="8">
    <source>
        <dbReference type="SAM" id="MobiDB-lite"/>
    </source>
</evidence>
<evidence type="ECO:0000256" key="4">
    <source>
        <dbReference type="ARBA" id="ARBA00022692"/>
    </source>
</evidence>
<name>A0A6A1QEU1_BALPH</name>
<comment type="caution">
    <text evidence="9">The sequence shown here is derived from an EMBL/GenBank/DDBJ whole genome shotgun (WGS) entry which is preliminary data.</text>
</comment>
<keyword evidence="3" id="KW-1003">Cell membrane</keyword>
<evidence type="ECO:0000256" key="2">
    <source>
        <dbReference type="ARBA" id="ARBA00008789"/>
    </source>
</evidence>
<dbReference type="GO" id="GO:0005886">
    <property type="term" value="C:plasma membrane"/>
    <property type="evidence" value="ECO:0007669"/>
    <property type="project" value="UniProtKB-SubCell"/>
</dbReference>
<organism evidence="9 10">
    <name type="scientific">Balaenoptera physalus</name>
    <name type="common">Fin whale</name>
    <name type="synonym">Balaena physalus</name>
    <dbReference type="NCBI Taxonomy" id="9770"/>
    <lineage>
        <taxon>Eukaryota</taxon>
        <taxon>Metazoa</taxon>
        <taxon>Chordata</taxon>
        <taxon>Craniata</taxon>
        <taxon>Vertebrata</taxon>
        <taxon>Euteleostomi</taxon>
        <taxon>Mammalia</taxon>
        <taxon>Eutheria</taxon>
        <taxon>Laurasiatheria</taxon>
        <taxon>Artiodactyla</taxon>
        <taxon>Whippomorpha</taxon>
        <taxon>Cetacea</taxon>
        <taxon>Mysticeti</taxon>
        <taxon>Balaenopteridae</taxon>
        <taxon>Balaenoptera</taxon>
    </lineage>
</organism>
<dbReference type="EMBL" id="SGJD01000350">
    <property type="protein sequence ID" value="KAB0405563.1"/>
    <property type="molecule type" value="Genomic_DNA"/>
</dbReference>
<feature type="compositionally biased region" description="Basic and acidic residues" evidence="8">
    <location>
        <begin position="736"/>
        <end position="750"/>
    </location>
</feature>
<keyword evidence="10" id="KW-1185">Reference proteome</keyword>
<feature type="compositionally biased region" description="Polar residues" evidence="8">
    <location>
        <begin position="573"/>
        <end position="583"/>
    </location>
</feature>
<feature type="region of interest" description="Disordered" evidence="8">
    <location>
        <begin position="413"/>
        <end position="437"/>
    </location>
</feature>
<feature type="region of interest" description="Disordered" evidence="8">
    <location>
        <begin position="562"/>
        <end position="611"/>
    </location>
</feature>
<evidence type="ECO:0000256" key="6">
    <source>
        <dbReference type="ARBA" id="ARBA00023136"/>
    </source>
</evidence>
<accession>A0A6A1QEU1</accession>
<keyword evidence="5 7" id="KW-1133">Transmembrane helix</keyword>
<sequence>MCLCWAFLARQGISELFPYNGDHRRAASHKEDNQEKSIWGLEVNKNGGRSTPEGVGLLTMRYEAEGLCTVIYYFTTGRLLWGWLALSVLLPGFLVQGLSYLWFREDGHQSHCSLVVLHLLQLGVWKRHWDAVARVLRRQGEASPWGQLRMQEADLSALRLLEALLQVGPHLLLQTYVFLASDFTGIVPGMSALCSWSMLSWALVCYARAMGSMKPGQLSMPWTALGCQLLWRMGMVGARVLSLVLFFQVYRVWVLVVAGAHWLVMTFWLVAQQSDIVDSTCHWRLFNLLMGATYILCYLNVWDSPSRSRMATVDTFAAYGSWRRLKLPPGIQFWCCNESCFGSQITLLHSKFQNLELCKPQRGRRTSKKITVCSFSSSFSGSVSLVIYYSLLHPKSTDIWQGFVRKSCGIAGGDKAEGDSPPRASGPAGEGPESLGTCQEESDVLTSLGKPPSPQWGPPEAGMEIQMAGEASFLSHHHWLLVKLALKTGNVSKINALFGEDNPAFFCSPPWGLSQHCHQERKPPSSQQEPPSSPHNSLTSEEGSELQVVPRAEADETSNYVSFASDNHDKTSAQKPSAMQQEGSPKEGDEAASGVQGRGAGGWLGGGEGQESSTLYFSATTEGAMSSHQEGGRATLTMSLSGRRLGEGSPARPASPLPATKPFPATMANISPILGTGPGRSFHPSGRALGGSGHGERQESTRDQDHPATAGTQMSRPKVSPRPAVEPCLTSTPKSESTHRDSSWRERLKTETSFFI</sequence>
<dbReference type="Pfam" id="PF09815">
    <property type="entry name" value="XK-related"/>
    <property type="match status" value="1"/>
</dbReference>
<feature type="transmembrane region" description="Helical" evidence="7">
    <location>
        <begin position="80"/>
        <end position="103"/>
    </location>
</feature>
<proteinExistence type="inferred from homology"/>
<dbReference type="InterPro" id="IPR018629">
    <property type="entry name" value="XK-rel"/>
</dbReference>
<dbReference type="PANTHER" id="PTHR16024">
    <property type="entry name" value="XK-RELATED PROTEIN"/>
    <property type="match status" value="1"/>
</dbReference>
<feature type="transmembrane region" description="Helical" evidence="7">
    <location>
        <begin position="185"/>
        <end position="209"/>
    </location>
</feature>
<evidence type="ECO:0000256" key="1">
    <source>
        <dbReference type="ARBA" id="ARBA00004651"/>
    </source>
</evidence>